<keyword evidence="12" id="KW-1185">Reference proteome</keyword>
<dbReference type="PANTHER" id="PTHR12692:SF0">
    <property type="entry name" value="GH11935P"/>
    <property type="match status" value="1"/>
</dbReference>
<feature type="transmembrane region" description="Helical" evidence="9">
    <location>
        <begin position="203"/>
        <end position="221"/>
    </location>
</feature>
<dbReference type="GO" id="GO:0018279">
    <property type="term" value="P:protein N-linked glycosylation via asparagine"/>
    <property type="evidence" value="ECO:0007669"/>
    <property type="project" value="TreeGrafter"/>
</dbReference>
<evidence type="ECO:0000256" key="4">
    <source>
        <dbReference type="ARBA" id="ARBA00022692"/>
    </source>
</evidence>
<keyword evidence="8 9" id="KW-0472">Membrane</keyword>
<keyword evidence="6" id="KW-0256">Endoplasmic reticulum</keyword>
<feature type="transmembrane region" description="Helical" evidence="9">
    <location>
        <begin position="275"/>
        <end position="299"/>
    </location>
</feature>
<dbReference type="Proteomes" id="UP000553632">
    <property type="component" value="Unassembled WGS sequence"/>
</dbReference>
<evidence type="ECO:0000313" key="12">
    <source>
        <dbReference type="Proteomes" id="UP000553632"/>
    </source>
</evidence>
<sequence length="454" mass="50416">MNAHNSLFFLLFLTIVSCSATASSIGEGEAKKNTLQRLTQQAFEDTRGRSAIITLDTDDYKELIIDNPRPYHVFVLITAPQTVCDVCGPIGQSFSQAAIAHYMADDDDEEEEPVFFVQLDAFNNRDFQTIHSFKSVPHLVHLHEGSKLKHRKSSMEYRIPPAETYHQTQLEPPVGEILDWMNTKTGRHVEVYVSRHDRLMHTLKLASLAVAAVALLLYGLYAARRWPIVCVVAALLIEMISTSGIFYNLLNGMVLVGKDRNGEPEYIMRGFRGQYLGEGLFCSSMMIVSGLSLLVAARAPYWVNSRIKSRFLSLAFLGLSLISGWSVWQCYKYKTGMDTTRGGVAGRSVQERVRGQRQSTVTKILPASSGGINADTTTTTACLHPASEQDGSGLTEGVAGASKAMEQVFWLVREDMVRMRSPDEDARLNQLVEEASDDEGLLIDTLLVSVLLPR</sequence>
<evidence type="ECO:0000256" key="2">
    <source>
        <dbReference type="ARBA" id="ARBA00004477"/>
    </source>
</evidence>
<gene>
    <name evidence="11" type="primary">TUSC3_1</name>
    <name evidence="11" type="ORF">FOZ63_003588</name>
</gene>
<feature type="signal peptide" evidence="10">
    <location>
        <begin position="1"/>
        <end position="22"/>
    </location>
</feature>
<evidence type="ECO:0000256" key="1">
    <source>
        <dbReference type="ARBA" id="ARBA00002791"/>
    </source>
</evidence>
<protein>
    <submittedName>
        <fullName evidence="11">Tumor suppressor candidate 3</fullName>
    </submittedName>
</protein>
<evidence type="ECO:0000256" key="8">
    <source>
        <dbReference type="ARBA" id="ARBA00023136"/>
    </source>
</evidence>
<dbReference type="PANTHER" id="PTHR12692">
    <property type="entry name" value="DOLICHYL-DIPHOSPHOOLIGOSACCHARIDE--PROTEIN GLYCOSYLTRANSFERASE-RELATED"/>
    <property type="match status" value="1"/>
</dbReference>
<comment type="similarity">
    <text evidence="3">Belongs to the OST3/OST6 family.</text>
</comment>
<keyword evidence="7 9" id="KW-1133">Transmembrane helix</keyword>
<evidence type="ECO:0000256" key="9">
    <source>
        <dbReference type="SAM" id="Phobius"/>
    </source>
</evidence>
<dbReference type="GO" id="GO:0008250">
    <property type="term" value="C:oligosaccharyltransferase complex"/>
    <property type="evidence" value="ECO:0007669"/>
    <property type="project" value="TreeGrafter"/>
</dbReference>
<dbReference type="Gene3D" id="3.40.30.10">
    <property type="entry name" value="Glutaredoxin"/>
    <property type="match status" value="1"/>
</dbReference>
<feature type="chain" id="PRO_5029676670" evidence="10">
    <location>
        <begin position="23"/>
        <end position="454"/>
    </location>
</feature>
<dbReference type="AlphaFoldDB" id="A0A7J6RFB6"/>
<evidence type="ECO:0000256" key="7">
    <source>
        <dbReference type="ARBA" id="ARBA00022989"/>
    </source>
</evidence>
<reference evidence="11 12" key="1">
    <citation type="submission" date="2020-04" db="EMBL/GenBank/DDBJ databases">
        <title>Perkinsus olseni comparative genomics.</title>
        <authorList>
            <person name="Bogema D.R."/>
        </authorList>
    </citation>
    <scope>NUCLEOTIDE SEQUENCE [LARGE SCALE GENOMIC DNA]</scope>
    <source>
        <strain evidence="11 12">ATCC PRA-207</strain>
    </source>
</reference>
<accession>A0A7J6RFB6</accession>
<organism evidence="11 12">
    <name type="scientific">Perkinsus olseni</name>
    <name type="common">Perkinsus atlanticus</name>
    <dbReference type="NCBI Taxonomy" id="32597"/>
    <lineage>
        <taxon>Eukaryota</taxon>
        <taxon>Sar</taxon>
        <taxon>Alveolata</taxon>
        <taxon>Perkinsozoa</taxon>
        <taxon>Perkinsea</taxon>
        <taxon>Perkinsida</taxon>
        <taxon>Perkinsidae</taxon>
        <taxon>Perkinsus</taxon>
    </lineage>
</organism>
<comment type="subcellular location">
    <subcellularLocation>
        <location evidence="2">Endoplasmic reticulum membrane</location>
        <topology evidence="2">Multi-pass membrane protein</topology>
    </subcellularLocation>
</comment>
<keyword evidence="4 9" id="KW-0812">Transmembrane</keyword>
<evidence type="ECO:0000313" key="11">
    <source>
        <dbReference type="EMBL" id="KAF4719147.1"/>
    </source>
</evidence>
<dbReference type="InterPro" id="IPR021149">
    <property type="entry name" value="OligosaccharylTrfase_OST3/OST6"/>
</dbReference>
<dbReference type="EMBL" id="JABANO010026084">
    <property type="protein sequence ID" value="KAF4719147.1"/>
    <property type="molecule type" value="Genomic_DNA"/>
</dbReference>
<proteinExistence type="inferred from homology"/>
<name>A0A7J6RFB6_PEROL</name>
<feature type="transmembrane region" description="Helical" evidence="9">
    <location>
        <begin position="311"/>
        <end position="328"/>
    </location>
</feature>
<evidence type="ECO:0000256" key="3">
    <source>
        <dbReference type="ARBA" id="ARBA00009561"/>
    </source>
</evidence>
<comment type="function">
    <text evidence="1">Subunit of the oligosaccharyl transferase (OST) complex that catalyzes the initial transfer of a defined glycan (Glc(3)Man(9)GlcNAc(2) in eukaryotes) from the lipid carrier dolichol-pyrophosphate to an asparagine residue within an Asn-X-Ser/Thr consensus motif in nascent polypeptide chains, the first step in protein N-glycosylation. N-glycosylation occurs cotranslationally and the complex associates with the Sec61 complex at the channel-forming translocon complex that mediates protein translocation across the endoplasmic reticulum (ER). All subunits are required for a maximal enzyme activity.</text>
</comment>
<evidence type="ECO:0000256" key="5">
    <source>
        <dbReference type="ARBA" id="ARBA00022729"/>
    </source>
</evidence>
<evidence type="ECO:0000256" key="6">
    <source>
        <dbReference type="ARBA" id="ARBA00022824"/>
    </source>
</evidence>
<keyword evidence="5 10" id="KW-0732">Signal</keyword>
<dbReference type="Pfam" id="PF04756">
    <property type="entry name" value="OST3_OST6"/>
    <property type="match status" value="1"/>
</dbReference>
<evidence type="ECO:0000256" key="10">
    <source>
        <dbReference type="SAM" id="SignalP"/>
    </source>
</evidence>
<comment type="caution">
    <text evidence="11">The sequence shown here is derived from an EMBL/GenBank/DDBJ whole genome shotgun (WGS) entry which is preliminary data.</text>
</comment>
<feature type="transmembrane region" description="Helical" evidence="9">
    <location>
        <begin position="228"/>
        <end position="250"/>
    </location>
</feature>